<feature type="domain" description="EamA" evidence="2">
    <location>
        <begin position="7"/>
        <end position="117"/>
    </location>
</feature>
<feature type="transmembrane region" description="Helical" evidence="1">
    <location>
        <begin position="101"/>
        <end position="120"/>
    </location>
</feature>
<keyword evidence="1" id="KW-1133">Transmembrane helix</keyword>
<feature type="transmembrane region" description="Helical" evidence="1">
    <location>
        <begin position="12"/>
        <end position="32"/>
    </location>
</feature>
<accession>A0A2M7VWX9</accession>
<organism evidence="3 4">
    <name type="scientific">Candidatus Falkowbacteria bacterium CG_4_10_14_0_2_um_filter_41_15</name>
    <dbReference type="NCBI Taxonomy" id="1974554"/>
    <lineage>
        <taxon>Bacteria</taxon>
        <taxon>Candidatus Falkowiibacteriota</taxon>
    </lineage>
</organism>
<name>A0A2M7VWX9_9BACT</name>
<comment type="caution">
    <text evidence="3">The sequence shown here is derived from an EMBL/GenBank/DDBJ whole genome shotgun (WGS) entry which is preliminary data.</text>
</comment>
<dbReference type="InterPro" id="IPR000620">
    <property type="entry name" value="EamA_dom"/>
</dbReference>
<dbReference type="AlphaFoldDB" id="A0A2M7VWX9"/>
<evidence type="ECO:0000256" key="1">
    <source>
        <dbReference type="SAM" id="Phobius"/>
    </source>
</evidence>
<keyword evidence="1" id="KW-0812">Transmembrane</keyword>
<dbReference type="InterPro" id="IPR037185">
    <property type="entry name" value="EmrE-like"/>
</dbReference>
<protein>
    <recommendedName>
        <fullName evidence="2">EamA domain-containing protein</fullName>
    </recommendedName>
</protein>
<dbReference type="Proteomes" id="UP000228743">
    <property type="component" value="Unassembled WGS sequence"/>
</dbReference>
<feature type="transmembrane region" description="Helical" evidence="1">
    <location>
        <begin position="46"/>
        <end position="67"/>
    </location>
</feature>
<dbReference type="EMBL" id="PFPX01000103">
    <property type="protein sequence ID" value="PJA08811.1"/>
    <property type="molecule type" value="Genomic_DNA"/>
</dbReference>
<dbReference type="GO" id="GO:0016020">
    <property type="term" value="C:membrane"/>
    <property type="evidence" value="ECO:0007669"/>
    <property type="project" value="InterPro"/>
</dbReference>
<sequence>MRVNFWREVNPILVIWFPWLVTAILAFTYLLFKKRWKNIVPRSKPFWKLLTVMIIIDITAWLCYSFALSQKELSIMTSITESFVVIAMILGIIFNKERIRPIQYLGAAGAVVCSILIGVLS</sequence>
<feature type="transmembrane region" description="Helical" evidence="1">
    <location>
        <begin position="73"/>
        <end position="94"/>
    </location>
</feature>
<dbReference type="SUPFAM" id="SSF103481">
    <property type="entry name" value="Multidrug resistance efflux transporter EmrE"/>
    <property type="match status" value="1"/>
</dbReference>
<keyword evidence="1" id="KW-0472">Membrane</keyword>
<dbReference type="Pfam" id="PF00892">
    <property type="entry name" value="EamA"/>
    <property type="match status" value="1"/>
</dbReference>
<gene>
    <name evidence="3" type="ORF">COX68_03890</name>
</gene>
<reference evidence="4" key="1">
    <citation type="submission" date="2017-09" db="EMBL/GenBank/DDBJ databases">
        <title>Depth-based differentiation of microbial function through sediment-hosted aquifers and enrichment of novel symbionts in the deep terrestrial subsurface.</title>
        <authorList>
            <person name="Probst A.J."/>
            <person name="Ladd B."/>
            <person name="Jarett J.K."/>
            <person name="Geller-Mcgrath D.E."/>
            <person name="Sieber C.M.K."/>
            <person name="Emerson J.B."/>
            <person name="Anantharaman K."/>
            <person name="Thomas B.C."/>
            <person name="Malmstrom R."/>
            <person name="Stieglmeier M."/>
            <person name="Klingl A."/>
            <person name="Woyke T."/>
            <person name="Ryan C.M."/>
            <person name="Banfield J.F."/>
        </authorList>
    </citation>
    <scope>NUCLEOTIDE SEQUENCE [LARGE SCALE GENOMIC DNA]</scope>
</reference>
<evidence type="ECO:0000259" key="2">
    <source>
        <dbReference type="Pfam" id="PF00892"/>
    </source>
</evidence>
<proteinExistence type="predicted"/>
<evidence type="ECO:0000313" key="3">
    <source>
        <dbReference type="EMBL" id="PJA08811.1"/>
    </source>
</evidence>
<dbReference type="Gene3D" id="1.10.3730.20">
    <property type="match status" value="1"/>
</dbReference>
<evidence type="ECO:0000313" key="4">
    <source>
        <dbReference type="Proteomes" id="UP000228743"/>
    </source>
</evidence>